<proteinExistence type="inferred from homology"/>
<name>A0A9D2LQC5_9FIRM</name>
<evidence type="ECO:0000256" key="8">
    <source>
        <dbReference type="ARBA" id="ARBA00023277"/>
    </source>
</evidence>
<comment type="similarity">
    <text evidence="3">Belongs to the KHG/KDPG aldolase family.</text>
</comment>
<keyword evidence="8" id="KW-0119">Carbohydrate metabolism</keyword>
<comment type="caution">
    <text evidence="9">The sequence shown here is derived from an EMBL/GenBank/DDBJ whole genome shotgun (WGS) entry which is preliminary data.</text>
</comment>
<dbReference type="Gene3D" id="3.20.20.70">
    <property type="entry name" value="Aldolase class I"/>
    <property type="match status" value="1"/>
</dbReference>
<evidence type="ECO:0000256" key="6">
    <source>
        <dbReference type="ARBA" id="ARBA00023239"/>
    </source>
</evidence>
<dbReference type="PANTHER" id="PTHR30246">
    <property type="entry name" value="2-KETO-3-DEOXY-6-PHOSPHOGLUCONATE ALDOLASE"/>
    <property type="match status" value="1"/>
</dbReference>
<dbReference type="EC" id="4.1.2.14" evidence="5"/>
<organism evidence="9 10">
    <name type="scientific">Candidatus Blautia faecavium</name>
    <dbReference type="NCBI Taxonomy" id="2838487"/>
    <lineage>
        <taxon>Bacteria</taxon>
        <taxon>Bacillati</taxon>
        <taxon>Bacillota</taxon>
        <taxon>Clostridia</taxon>
        <taxon>Lachnospirales</taxon>
        <taxon>Lachnospiraceae</taxon>
        <taxon>Blautia</taxon>
    </lineage>
</organism>
<comment type="catalytic activity">
    <reaction evidence="1">
        <text>2-dehydro-3-deoxy-6-phospho-D-gluconate = D-glyceraldehyde 3-phosphate + pyruvate</text>
        <dbReference type="Rhea" id="RHEA:17089"/>
        <dbReference type="ChEBI" id="CHEBI:15361"/>
        <dbReference type="ChEBI" id="CHEBI:57569"/>
        <dbReference type="ChEBI" id="CHEBI:59776"/>
        <dbReference type="EC" id="4.1.2.14"/>
    </reaction>
</comment>
<dbReference type="CDD" id="cd00452">
    <property type="entry name" value="KDPG_aldolase"/>
    <property type="match status" value="1"/>
</dbReference>
<dbReference type="SUPFAM" id="SSF51569">
    <property type="entry name" value="Aldolase"/>
    <property type="match status" value="1"/>
</dbReference>
<gene>
    <name evidence="9" type="primary">eda</name>
    <name evidence="9" type="ORF">IAA06_01090</name>
</gene>
<evidence type="ECO:0000256" key="5">
    <source>
        <dbReference type="ARBA" id="ARBA00013063"/>
    </source>
</evidence>
<dbReference type="Pfam" id="PF01081">
    <property type="entry name" value="Aldolase"/>
    <property type="match status" value="1"/>
</dbReference>
<evidence type="ECO:0000256" key="3">
    <source>
        <dbReference type="ARBA" id="ARBA00006906"/>
    </source>
</evidence>
<dbReference type="InterPro" id="IPR000887">
    <property type="entry name" value="Aldlse_KDPG_KHG"/>
</dbReference>
<evidence type="ECO:0000256" key="7">
    <source>
        <dbReference type="ARBA" id="ARBA00023270"/>
    </source>
</evidence>
<evidence type="ECO:0000256" key="4">
    <source>
        <dbReference type="ARBA" id="ARBA00011233"/>
    </source>
</evidence>
<dbReference type="NCBIfam" id="NF004325">
    <property type="entry name" value="PRK05718.1"/>
    <property type="match status" value="1"/>
</dbReference>
<dbReference type="PANTHER" id="PTHR30246:SF1">
    <property type="entry name" value="2-DEHYDRO-3-DEOXY-6-PHOSPHOGALACTONATE ALDOLASE-RELATED"/>
    <property type="match status" value="1"/>
</dbReference>
<evidence type="ECO:0000256" key="1">
    <source>
        <dbReference type="ARBA" id="ARBA00000654"/>
    </source>
</evidence>
<dbReference type="AlphaFoldDB" id="A0A9D2LQC5"/>
<keyword evidence="7" id="KW-0704">Schiff base</keyword>
<keyword evidence="6 9" id="KW-0456">Lyase</keyword>
<dbReference type="NCBIfam" id="TIGR01182">
    <property type="entry name" value="eda"/>
    <property type="match status" value="1"/>
</dbReference>
<dbReference type="Proteomes" id="UP000823842">
    <property type="component" value="Unassembled WGS sequence"/>
</dbReference>
<dbReference type="EMBL" id="DWYZ01000026">
    <property type="protein sequence ID" value="HJB27377.1"/>
    <property type="molecule type" value="Genomic_DNA"/>
</dbReference>
<protein>
    <recommendedName>
        <fullName evidence="5">2-dehydro-3-deoxy-phosphogluconate aldolase</fullName>
        <ecNumber evidence="5">4.1.2.14</ecNumber>
    </recommendedName>
</protein>
<dbReference type="PROSITE" id="PS00159">
    <property type="entry name" value="ALDOLASE_KDPG_KHG_1"/>
    <property type="match status" value="1"/>
</dbReference>
<dbReference type="GO" id="GO:0008675">
    <property type="term" value="F:2-dehydro-3-deoxy-phosphogluconate aldolase activity"/>
    <property type="evidence" value="ECO:0007669"/>
    <property type="project" value="UniProtKB-EC"/>
</dbReference>
<reference evidence="9" key="2">
    <citation type="submission" date="2021-04" db="EMBL/GenBank/DDBJ databases">
        <authorList>
            <person name="Gilroy R."/>
        </authorList>
    </citation>
    <scope>NUCLEOTIDE SEQUENCE</scope>
    <source>
        <strain evidence="9">ChiSjej1B19-5720</strain>
    </source>
</reference>
<evidence type="ECO:0000313" key="9">
    <source>
        <dbReference type="EMBL" id="HJB27377.1"/>
    </source>
</evidence>
<comment type="subunit">
    <text evidence="4">Homotrimer.</text>
</comment>
<sequence length="212" mass="23050">MLSIQELTEKNKIIPVVKIKNIRQAVPLAKALYEGGIGCMEITFRTPDAAQAIRQVADEAAYMLVGAGTVTTKEQAEAAADAGARFIVSPGFSEKVASFCKEKDILYLPGCVTPTEIMKAMEYGIQTVKFFPAQIYGGEKAIEALSAPFGNITFVPTGGIHLDNLKEYLRNPKILACGGSWMVKEKYLETEDFDSIRKEAKKASDTAKEVCG</sequence>
<evidence type="ECO:0000256" key="2">
    <source>
        <dbReference type="ARBA" id="ARBA00004736"/>
    </source>
</evidence>
<evidence type="ECO:0000313" key="10">
    <source>
        <dbReference type="Proteomes" id="UP000823842"/>
    </source>
</evidence>
<dbReference type="InterPro" id="IPR031338">
    <property type="entry name" value="KDPG/KHG_AS_2"/>
</dbReference>
<dbReference type="InterPro" id="IPR031337">
    <property type="entry name" value="KDPG/KHG_AS_1"/>
</dbReference>
<reference evidence="9" key="1">
    <citation type="journal article" date="2021" name="PeerJ">
        <title>Extensive microbial diversity within the chicken gut microbiome revealed by metagenomics and culture.</title>
        <authorList>
            <person name="Gilroy R."/>
            <person name="Ravi A."/>
            <person name="Getino M."/>
            <person name="Pursley I."/>
            <person name="Horton D.L."/>
            <person name="Alikhan N.F."/>
            <person name="Baker D."/>
            <person name="Gharbi K."/>
            <person name="Hall N."/>
            <person name="Watson M."/>
            <person name="Adriaenssens E.M."/>
            <person name="Foster-Nyarko E."/>
            <person name="Jarju S."/>
            <person name="Secka A."/>
            <person name="Antonio M."/>
            <person name="Oren A."/>
            <person name="Chaudhuri R.R."/>
            <person name="La Ragione R."/>
            <person name="Hildebrand F."/>
            <person name="Pallen M.J."/>
        </authorList>
    </citation>
    <scope>NUCLEOTIDE SEQUENCE</scope>
    <source>
        <strain evidence="9">ChiSjej1B19-5720</strain>
    </source>
</reference>
<comment type="pathway">
    <text evidence="2">Carbohydrate acid metabolism; 2-dehydro-3-deoxy-D-gluconate degradation; D-glyceraldehyde 3-phosphate and pyruvate from 2-dehydro-3-deoxy-D-gluconate: step 2/2.</text>
</comment>
<dbReference type="PROSITE" id="PS00160">
    <property type="entry name" value="ALDOLASE_KDPG_KHG_2"/>
    <property type="match status" value="1"/>
</dbReference>
<dbReference type="InterPro" id="IPR013785">
    <property type="entry name" value="Aldolase_TIM"/>
</dbReference>
<accession>A0A9D2LQC5</accession>